<dbReference type="Proteomes" id="UP000237923">
    <property type="component" value="Unassembled WGS sequence"/>
</dbReference>
<evidence type="ECO:0000313" key="4">
    <source>
        <dbReference type="Proteomes" id="UP000237923"/>
    </source>
</evidence>
<dbReference type="EMBL" id="OKQU01000001">
    <property type="protein sequence ID" value="SPE06832.1"/>
    <property type="molecule type" value="Genomic_DNA"/>
</dbReference>
<feature type="domain" description="Enoyl reductase (ER)" evidence="1">
    <location>
        <begin position="10"/>
        <end position="308"/>
    </location>
</feature>
<accession>A0A2N9K8C1</accession>
<organism evidence="3 4">
    <name type="scientific">Leuconostoc suionicum</name>
    <dbReference type="NCBI Taxonomy" id="1511761"/>
    <lineage>
        <taxon>Bacteria</taxon>
        <taxon>Bacillati</taxon>
        <taxon>Bacillota</taxon>
        <taxon>Bacilli</taxon>
        <taxon>Lactobacillales</taxon>
        <taxon>Lactobacillaceae</taxon>
        <taxon>Leuconostoc</taxon>
    </lineage>
</organism>
<dbReference type="SMART" id="SM00829">
    <property type="entry name" value="PKS_ER"/>
    <property type="match status" value="1"/>
</dbReference>
<dbReference type="Gene3D" id="3.90.180.10">
    <property type="entry name" value="Medium-chain alcohol dehydrogenases, catalytic domain"/>
    <property type="match status" value="1"/>
</dbReference>
<dbReference type="KEGG" id="lsu:A6B45_04540"/>
<protein>
    <submittedName>
        <fullName evidence="3">Zinc-type alcohol dehydrogenase-like protein</fullName>
    </submittedName>
</protein>
<name>A0A2N9K8C1_9LACO</name>
<dbReference type="Proteomes" id="UP000239237">
    <property type="component" value="Unassembled WGS sequence"/>
</dbReference>
<gene>
    <name evidence="2" type="ORF">LES8486_00585</name>
    <name evidence="3" type="ORF">LES9216_00732</name>
</gene>
<sequence>MKAAVINHYGGREQLEVIDMPIPKIESDEVLVENMATSINPIDYKAREGLLKRMFQWQFPVILGWDIAGIVASIGDDVTSFKVGDPVFARPDIDSKGVNGSYAEYTAVKEDKLAIKPNNISFVEAAAVPLAGLTALQMLRKIQLSSNQKILIQAGAGGVGIYAIQLAKMLGAYVVTTASQNNHKFVKSLGADSVIDYHKDNIQDVLSDFDAVLDTVDDVDNGIAILKSGGRLVTISNTLTDQQKKTSDKTVTEGWLDPNGQDLAILASYIAKGELQIVVDSLYPLTTEGIQSAHERSETHHARGKVVVQIKE</sequence>
<dbReference type="InterPro" id="IPR002364">
    <property type="entry name" value="Quin_OxRdtase/zeta-crystal_CS"/>
</dbReference>
<dbReference type="AlphaFoldDB" id="A0A2N9K8C1"/>
<dbReference type="InterPro" id="IPR011032">
    <property type="entry name" value="GroES-like_sf"/>
</dbReference>
<dbReference type="PANTHER" id="PTHR44013">
    <property type="entry name" value="ZINC-TYPE ALCOHOL DEHYDROGENASE-LIKE PROTEIN C16A3.02C"/>
    <property type="match status" value="1"/>
</dbReference>
<dbReference type="PROSITE" id="PS01162">
    <property type="entry name" value="QOR_ZETA_CRYSTAL"/>
    <property type="match status" value="1"/>
</dbReference>
<evidence type="ECO:0000313" key="3">
    <source>
        <dbReference type="EMBL" id="SPE06832.1"/>
    </source>
</evidence>
<reference evidence="2 5" key="2">
    <citation type="submission" date="2018-02" db="EMBL/GenBank/DDBJ databases">
        <authorList>
            <person name="Rodrigo-Torres L."/>
            <person name="Arahal R. D."/>
            <person name="Lucena T."/>
        </authorList>
    </citation>
    <scope>NUCLEOTIDE SEQUENCE [LARGE SCALE GENOMIC DNA]</scope>
    <source>
        <strain evidence="2 5">CECT 8486</strain>
    </source>
</reference>
<dbReference type="InterPro" id="IPR020843">
    <property type="entry name" value="ER"/>
</dbReference>
<dbReference type="GeneID" id="99674051"/>
<dbReference type="RefSeq" id="WP_072613558.1">
    <property type="nucleotide sequence ID" value="NZ_AP017935.1"/>
</dbReference>
<dbReference type="InterPro" id="IPR036291">
    <property type="entry name" value="NAD(P)-bd_dom_sf"/>
</dbReference>
<dbReference type="Gene3D" id="3.40.50.720">
    <property type="entry name" value="NAD(P)-binding Rossmann-like Domain"/>
    <property type="match status" value="1"/>
</dbReference>
<dbReference type="InterPro" id="IPR013154">
    <property type="entry name" value="ADH-like_N"/>
</dbReference>
<dbReference type="InterPro" id="IPR052733">
    <property type="entry name" value="Chloroplast_QOR"/>
</dbReference>
<dbReference type="GO" id="GO:0008270">
    <property type="term" value="F:zinc ion binding"/>
    <property type="evidence" value="ECO:0007669"/>
    <property type="project" value="InterPro"/>
</dbReference>
<dbReference type="SUPFAM" id="SSF50129">
    <property type="entry name" value="GroES-like"/>
    <property type="match status" value="1"/>
</dbReference>
<evidence type="ECO:0000313" key="2">
    <source>
        <dbReference type="EMBL" id="SPD91603.1"/>
    </source>
</evidence>
<evidence type="ECO:0000313" key="5">
    <source>
        <dbReference type="Proteomes" id="UP000239237"/>
    </source>
</evidence>
<dbReference type="EMBL" id="OKQR01000001">
    <property type="protein sequence ID" value="SPD91603.1"/>
    <property type="molecule type" value="Genomic_DNA"/>
</dbReference>
<dbReference type="SUPFAM" id="SSF51735">
    <property type="entry name" value="NAD(P)-binding Rossmann-fold domains"/>
    <property type="match status" value="1"/>
</dbReference>
<dbReference type="Pfam" id="PF13602">
    <property type="entry name" value="ADH_zinc_N_2"/>
    <property type="match status" value="1"/>
</dbReference>
<keyword evidence="5" id="KW-1185">Reference proteome</keyword>
<evidence type="ECO:0000259" key="1">
    <source>
        <dbReference type="SMART" id="SM00829"/>
    </source>
</evidence>
<reference evidence="3 4" key="1">
    <citation type="submission" date="2018-02" db="EMBL/GenBank/DDBJ databases">
        <authorList>
            <person name="Cohen D.B."/>
            <person name="Kent A.D."/>
        </authorList>
    </citation>
    <scope>NUCLEOTIDE SEQUENCE [LARGE SCALE GENOMIC DNA]</scope>
    <source>
        <strain evidence="3 4">CECT 9216</strain>
    </source>
</reference>
<dbReference type="Pfam" id="PF08240">
    <property type="entry name" value="ADH_N"/>
    <property type="match status" value="1"/>
</dbReference>
<dbReference type="GO" id="GO:0016491">
    <property type="term" value="F:oxidoreductase activity"/>
    <property type="evidence" value="ECO:0007669"/>
    <property type="project" value="InterPro"/>
</dbReference>
<dbReference type="PANTHER" id="PTHR44013:SF1">
    <property type="entry name" value="ZINC-TYPE ALCOHOL DEHYDROGENASE-LIKE PROTEIN C16A3.02C"/>
    <property type="match status" value="1"/>
</dbReference>
<dbReference type="CDD" id="cd05289">
    <property type="entry name" value="MDR_like_2"/>
    <property type="match status" value="1"/>
</dbReference>
<proteinExistence type="predicted"/>